<dbReference type="Proteomes" id="UP001432202">
    <property type="component" value="Chromosome"/>
</dbReference>
<reference evidence="1 2" key="1">
    <citation type="submission" date="2024-02" db="EMBL/GenBank/DDBJ databases">
        <title>STSV induces naive adaptation in Sulfolobus.</title>
        <authorList>
            <person name="Xiang X."/>
            <person name="Song M."/>
        </authorList>
    </citation>
    <scope>NUCLEOTIDE SEQUENCE [LARGE SCALE GENOMIC DNA]</scope>
    <source>
        <strain evidence="1 2">RT2</strain>
    </source>
</reference>
<dbReference type="GeneID" id="89335110"/>
<dbReference type="AlphaFoldDB" id="A0AAX4L157"/>
<dbReference type="EMBL" id="CP146016">
    <property type="protein sequence ID" value="WWQ60517.1"/>
    <property type="molecule type" value="Genomic_DNA"/>
</dbReference>
<organism evidence="1 2">
    <name type="scientific">Sulfolobus tengchongensis</name>
    <dbReference type="NCBI Taxonomy" id="207809"/>
    <lineage>
        <taxon>Archaea</taxon>
        <taxon>Thermoproteota</taxon>
        <taxon>Thermoprotei</taxon>
        <taxon>Sulfolobales</taxon>
        <taxon>Sulfolobaceae</taxon>
        <taxon>Sulfolobus</taxon>
    </lineage>
</organism>
<evidence type="ECO:0000313" key="1">
    <source>
        <dbReference type="EMBL" id="WWQ60517.1"/>
    </source>
</evidence>
<evidence type="ECO:0000313" key="2">
    <source>
        <dbReference type="Proteomes" id="UP001432202"/>
    </source>
</evidence>
<accession>A0AAX4L157</accession>
<name>A0AAX4L157_9CREN</name>
<dbReference type="RefSeq" id="WP_338601404.1">
    <property type="nucleotide sequence ID" value="NZ_CP146016.1"/>
</dbReference>
<protein>
    <submittedName>
        <fullName evidence="1">Uncharacterized protein</fullName>
    </submittedName>
</protein>
<sequence length="46" mass="5535">MSEEYDLECIERTIRELGIPVYEEDIIYFLVVEKCRKVGRNAKKKQ</sequence>
<gene>
    <name evidence="1" type="ORF">V6M85_00035</name>
</gene>
<proteinExistence type="predicted"/>
<keyword evidence="2" id="KW-1185">Reference proteome</keyword>